<keyword evidence="4" id="KW-0121">Carboxypeptidase</keyword>
<dbReference type="Pfam" id="PF02557">
    <property type="entry name" value="VanY"/>
    <property type="match status" value="1"/>
</dbReference>
<dbReference type="PROSITE" id="PS51257">
    <property type="entry name" value="PROKAR_LIPOPROTEIN"/>
    <property type="match status" value="1"/>
</dbReference>
<dbReference type="Gene3D" id="3.30.1380.10">
    <property type="match status" value="1"/>
</dbReference>
<dbReference type="Proteomes" id="UP000321886">
    <property type="component" value="Unassembled WGS sequence"/>
</dbReference>
<dbReference type="GO" id="GO:0004180">
    <property type="term" value="F:carboxypeptidase activity"/>
    <property type="evidence" value="ECO:0007669"/>
    <property type="project" value="UniProtKB-KW"/>
</dbReference>
<reference evidence="4 5" key="1">
    <citation type="submission" date="2019-07" db="EMBL/GenBank/DDBJ databases">
        <title>Whole genome shotgun sequence of Halobacillus faecis NBRC 103569.</title>
        <authorList>
            <person name="Hosoyama A."/>
            <person name="Uohara A."/>
            <person name="Ohji S."/>
            <person name="Ichikawa N."/>
        </authorList>
    </citation>
    <scope>NUCLEOTIDE SEQUENCE [LARGE SCALE GENOMIC DNA]</scope>
    <source>
        <strain evidence="4 5">NBRC 103569</strain>
    </source>
</reference>
<protein>
    <submittedName>
        <fullName evidence="4">D-alanyl-D-alanine carboxypeptidase</fullName>
    </submittedName>
</protein>
<dbReference type="AlphaFoldDB" id="A0A511WPF1"/>
<feature type="signal peptide" evidence="2">
    <location>
        <begin position="1"/>
        <end position="22"/>
    </location>
</feature>
<feature type="compositionally biased region" description="Basic and acidic residues" evidence="1">
    <location>
        <begin position="62"/>
        <end position="79"/>
    </location>
</feature>
<evidence type="ECO:0000259" key="3">
    <source>
        <dbReference type="Pfam" id="PF02557"/>
    </source>
</evidence>
<dbReference type="PANTHER" id="PTHR34385:SF1">
    <property type="entry name" value="PEPTIDOGLYCAN L-ALANYL-D-GLUTAMATE ENDOPEPTIDASE CWLK"/>
    <property type="match status" value="1"/>
</dbReference>
<feature type="region of interest" description="Disordered" evidence="1">
    <location>
        <begin position="19"/>
        <end position="85"/>
    </location>
</feature>
<proteinExistence type="predicted"/>
<evidence type="ECO:0000313" key="4">
    <source>
        <dbReference type="EMBL" id="GEN53014.1"/>
    </source>
</evidence>
<evidence type="ECO:0000256" key="1">
    <source>
        <dbReference type="SAM" id="MobiDB-lite"/>
    </source>
</evidence>
<dbReference type="GO" id="GO:0006508">
    <property type="term" value="P:proteolysis"/>
    <property type="evidence" value="ECO:0007669"/>
    <property type="project" value="InterPro"/>
</dbReference>
<sequence>MKKVWILTLLSLSLTACSLASSGDEQEAKEDAPASSQKEAEQTASDKEDQSSSGEGTEQAPADEKKDSSSAKTEKDKVLADGTVEVGDPESLQVVVNKNRKLPGDYVPEDLTVPNVPFYFQEDHPKKQMREEAARALEELFEAAEGDGIELVAASGYRSYERQKRIYERNVEVYGKEETDTFSAQPGTSEHQTGLAMDVTSAQVAFKLEQSFGETTEGEWLADHAHEYGFIIRYREGAKDITGYMYEPWHLRYVGKEVSSDVHEQAVTLEEFFGLYPSAE</sequence>
<gene>
    <name evidence="4" type="primary">dacF_1</name>
    <name evidence="4" type="ORF">HFA01_12760</name>
</gene>
<keyword evidence="4" id="KW-0645">Protease</keyword>
<dbReference type="CDD" id="cd14852">
    <property type="entry name" value="LD-carboxypeptidase"/>
    <property type="match status" value="1"/>
</dbReference>
<keyword evidence="2" id="KW-0732">Signal</keyword>
<dbReference type="RefSeq" id="WP_146814327.1">
    <property type="nucleotide sequence ID" value="NZ_BJYD01000009.1"/>
</dbReference>
<evidence type="ECO:0000256" key="2">
    <source>
        <dbReference type="SAM" id="SignalP"/>
    </source>
</evidence>
<dbReference type="InterPro" id="IPR009045">
    <property type="entry name" value="Zn_M74/Hedgehog-like"/>
</dbReference>
<dbReference type="SUPFAM" id="SSF55166">
    <property type="entry name" value="Hedgehog/DD-peptidase"/>
    <property type="match status" value="1"/>
</dbReference>
<dbReference type="OrthoDB" id="9792074at2"/>
<feature type="chain" id="PRO_5038443350" evidence="2">
    <location>
        <begin position="23"/>
        <end position="280"/>
    </location>
</feature>
<accession>A0A511WPF1</accession>
<dbReference type="InterPro" id="IPR058193">
    <property type="entry name" value="VanY/YodJ_core_dom"/>
</dbReference>
<dbReference type="PANTHER" id="PTHR34385">
    <property type="entry name" value="D-ALANYL-D-ALANINE CARBOXYPEPTIDASE"/>
    <property type="match status" value="1"/>
</dbReference>
<keyword evidence="4" id="KW-0378">Hydrolase</keyword>
<dbReference type="InterPro" id="IPR052179">
    <property type="entry name" value="DD-CPase-like"/>
</dbReference>
<organism evidence="4 5">
    <name type="scientific">Halobacillus faecis</name>
    <dbReference type="NCBI Taxonomy" id="360184"/>
    <lineage>
        <taxon>Bacteria</taxon>
        <taxon>Bacillati</taxon>
        <taxon>Bacillota</taxon>
        <taxon>Bacilli</taxon>
        <taxon>Bacillales</taxon>
        <taxon>Bacillaceae</taxon>
        <taxon>Halobacillus</taxon>
    </lineage>
</organism>
<comment type="caution">
    <text evidence="4">The sequence shown here is derived from an EMBL/GenBank/DDBJ whole genome shotgun (WGS) entry which is preliminary data.</text>
</comment>
<name>A0A511WPF1_9BACI</name>
<dbReference type="InterPro" id="IPR003709">
    <property type="entry name" value="VanY-like_core_dom"/>
</dbReference>
<feature type="compositionally biased region" description="Basic and acidic residues" evidence="1">
    <location>
        <begin position="38"/>
        <end position="50"/>
    </location>
</feature>
<evidence type="ECO:0000313" key="5">
    <source>
        <dbReference type="Proteomes" id="UP000321886"/>
    </source>
</evidence>
<feature type="domain" description="D-alanyl-D-alanine carboxypeptidase-like core" evidence="3">
    <location>
        <begin position="127"/>
        <end position="256"/>
    </location>
</feature>
<dbReference type="EMBL" id="BJYD01000009">
    <property type="protein sequence ID" value="GEN53014.1"/>
    <property type="molecule type" value="Genomic_DNA"/>
</dbReference>
<keyword evidence="5" id="KW-1185">Reference proteome</keyword>